<evidence type="ECO:0008006" key="5">
    <source>
        <dbReference type="Google" id="ProtNLM"/>
    </source>
</evidence>
<dbReference type="RefSeq" id="WP_040271684.1">
    <property type="nucleotide sequence ID" value="NZ_CP038030.2"/>
</dbReference>
<dbReference type="EMBL" id="CCSD01000053">
    <property type="protein sequence ID" value="CDZ88535.1"/>
    <property type="molecule type" value="Genomic_DNA"/>
</dbReference>
<protein>
    <recommendedName>
        <fullName evidence="5">Carbon monoxide dehydrogenase accessory protein</fullName>
    </recommendedName>
</protein>
<evidence type="ECO:0000313" key="4">
    <source>
        <dbReference type="Proteomes" id="UP000042997"/>
    </source>
</evidence>
<evidence type="ECO:0000259" key="2">
    <source>
        <dbReference type="Pfam" id="PF13478"/>
    </source>
</evidence>
<gene>
    <name evidence="3" type="ORF">RHRU231_420084</name>
</gene>
<proteinExistence type="predicted"/>
<dbReference type="InterPro" id="IPR027051">
    <property type="entry name" value="XdhC_Rossmann_dom"/>
</dbReference>
<dbReference type="Proteomes" id="UP000042997">
    <property type="component" value="Unassembled WGS sequence"/>
</dbReference>
<evidence type="ECO:0000313" key="3">
    <source>
        <dbReference type="EMBL" id="CDZ88535.1"/>
    </source>
</evidence>
<dbReference type="eggNOG" id="COG1975">
    <property type="taxonomic scope" value="Bacteria"/>
</dbReference>
<dbReference type="AlphaFoldDB" id="A0A098BJW0"/>
<organism evidence="3 4">
    <name type="scientific">Rhodococcus ruber</name>
    <dbReference type="NCBI Taxonomy" id="1830"/>
    <lineage>
        <taxon>Bacteria</taxon>
        <taxon>Bacillati</taxon>
        <taxon>Actinomycetota</taxon>
        <taxon>Actinomycetes</taxon>
        <taxon>Mycobacteriales</taxon>
        <taxon>Nocardiaceae</taxon>
        <taxon>Rhodococcus</taxon>
    </lineage>
</organism>
<dbReference type="Gene3D" id="3.40.50.720">
    <property type="entry name" value="NAD(P)-binding Rossmann-like Domain"/>
    <property type="match status" value="1"/>
</dbReference>
<dbReference type="OrthoDB" id="5242066at2"/>
<dbReference type="Pfam" id="PF02625">
    <property type="entry name" value="XdhC_CoxI"/>
    <property type="match status" value="1"/>
</dbReference>
<dbReference type="Pfam" id="PF13478">
    <property type="entry name" value="XdhC_C"/>
    <property type="match status" value="1"/>
</dbReference>
<feature type="domain" description="XdhC Rossmann" evidence="2">
    <location>
        <begin position="116"/>
        <end position="229"/>
    </location>
</feature>
<dbReference type="InterPro" id="IPR052698">
    <property type="entry name" value="MoCofactor_Util/Proc"/>
</dbReference>
<name>A0A098BJW0_9NOCA</name>
<evidence type="ECO:0000259" key="1">
    <source>
        <dbReference type="Pfam" id="PF02625"/>
    </source>
</evidence>
<dbReference type="PANTHER" id="PTHR30388:SF4">
    <property type="entry name" value="MOLYBDENUM COFACTOR INSERTION CHAPERONE PAOD"/>
    <property type="match status" value="1"/>
</dbReference>
<dbReference type="InterPro" id="IPR003777">
    <property type="entry name" value="XdhC_CoxI"/>
</dbReference>
<feature type="domain" description="XdhC- CoxI" evidence="1">
    <location>
        <begin position="12"/>
        <end position="75"/>
    </location>
</feature>
<reference evidence="3 4" key="1">
    <citation type="journal article" date="2014" name="Genome Announc.">
        <title>Draft Genome Sequence of Propane- and Butane-Oxidizing Actinobacterium Rhodococcus ruber IEGM 231.</title>
        <authorList>
            <person name="Ivshina I.B."/>
            <person name="Kuyukina M.S."/>
            <person name="Krivoruchko A.V."/>
            <person name="Barbe V."/>
            <person name="Fischer C."/>
        </authorList>
    </citation>
    <scope>NUCLEOTIDE SEQUENCE [LARGE SCALE GENOMIC DNA]</scope>
</reference>
<sequence>MDLTMRAAELTRRRRAFVRATVVRAQRPTSARPGDCALVLDDGTIEGFVGGQCTETSVRDAARQALTTGESTLLRVLPGTAQTFPDTPGATVAVNPCLSGGATEIFLEPQLPAPMLVVSGSTPVAEAVADFAERLDFVVDRLEPGATPAADAAAVVVASLGGEEPGVIRAALDAGIGYVGLVASRRRGADVLAQAEVRPDERARVHTPAGLDIGARTAAEIGLSIVAELVQAVRRENLGSPTAPIAAPHTAVDPVCGMTVTVTADTPHLSDAGTDVWFCCPGCRRAYQKEHATCS</sequence>
<accession>A0A098BJW0</accession>
<dbReference type="PANTHER" id="PTHR30388">
    <property type="entry name" value="ALDEHYDE OXIDOREDUCTASE MOLYBDENUM COFACTOR ASSEMBLY PROTEIN"/>
    <property type="match status" value="1"/>
</dbReference>